<proteinExistence type="predicted"/>
<feature type="domain" description="Peptidase S24/S26A/S26B/S26C" evidence="3">
    <location>
        <begin position="120"/>
        <end position="221"/>
    </location>
</feature>
<evidence type="ECO:0000313" key="5">
    <source>
        <dbReference type="Proteomes" id="UP000092839"/>
    </source>
</evidence>
<dbReference type="STRING" id="1274631.LMTR13_11305"/>
<dbReference type="GO" id="GO:0004252">
    <property type="term" value="F:serine-type endopeptidase activity"/>
    <property type="evidence" value="ECO:0007669"/>
    <property type="project" value="InterPro"/>
</dbReference>
<evidence type="ECO:0000256" key="1">
    <source>
        <dbReference type="ARBA" id="ARBA00022670"/>
    </source>
</evidence>
<keyword evidence="5" id="KW-1185">Reference proteome</keyword>
<dbReference type="InterPro" id="IPR019756">
    <property type="entry name" value="Pept_S26A_signal_pept_1_Ser-AS"/>
</dbReference>
<dbReference type="Gene3D" id="2.10.109.10">
    <property type="entry name" value="Umud Fragment, subunit A"/>
    <property type="match status" value="1"/>
</dbReference>
<dbReference type="OrthoDB" id="528805at2"/>
<dbReference type="SUPFAM" id="SSF51306">
    <property type="entry name" value="LexA/Signal peptidase"/>
    <property type="match status" value="1"/>
</dbReference>
<dbReference type="AlphaFoldDB" id="A0A1B1UDB7"/>
<dbReference type="GO" id="GO:0016020">
    <property type="term" value="C:membrane"/>
    <property type="evidence" value="ECO:0007669"/>
    <property type="project" value="InterPro"/>
</dbReference>
<dbReference type="InterPro" id="IPR039418">
    <property type="entry name" value="LexA-like"/>
</dbReference>
<dbReference type="RefSeq" id="WP_065727942.1">
    <property type="nucleotide sequence ID" value="NZ_CP016428.1"/>
</dbReference>
<sequence length="244" mass="27302">MDVVRKLILDRLQELGLNMAEVSNRLGRNETYLQQFLKRGSPRELHERDRIVLAGILNVSEDQLRGPSSILPKREYVKTNVSSRESLVVDQPRAYNLPQNQQPAPAITPGAQLVGDKDLPVFGTAQGGSGALIVTNEPVDWVVRPDPLLRVKDGYGMIVTGDSMDPALRAGSIALINPHLPPRPGDYCLFRSHAEDGTTHAAIKEYRGETEAVWKVRQYNPPKDFTLKKSEWQIRHRVVGSYFS</sequence>
<dbReference type="InterPro" id="IPR036286">
    <property type="entry name" value="LexA/Signal_pep-like_sf"/>
</dbReference>
<dbReference type="CDD" id="cd06529">
    <property type="entry name" value="S24_LexA-like"/>
    <property type="match status" value="1"/>
</dbReference>
<evidence type="ECO:0000313" key="4">
    <source>
        <dbReference type="EMBL" id="ANW00666.1"/>
    </source>
</evidence>
<protein>
    <recommendedName>
        <fullName evidence="3">Peptidase S24/S26A/S26B/S26C domain-containing protein</fullName>
    </recommendedName>
</protein>
<name>A0A1B1UDB7_9BRAD</name>
<organism evidence="4 5">
    <name type="scientific">Bradyrhizobium icense</name>
    <dbReference type="NCBI Taxonomy" id="1274631"/>
    <lineage>
        <taxon>Bacteria</taxon>
        <taxon>Pseudomonadati</taxon>
        <taxon>Pseudomonadota</taxon>
        <taxon>Alphaproteobacteria</taxon>
        <taxon>Hyphomicrobiales</taxon>
        <taxon>Nitrobacteraceae</taxon>
        <taxon>Bradyrhizobium</taxon>
    </lineage>
</organism>
<dbReference type="PROSITE" id="PS00501">
    <property type="entry name" value="SPASE_I_1"/>
    <property type="match status" value="1"/>
</dbReference>
<evidence type="ECO:0000259" key="3">
    <source>
        <dbReference type="Pfam" id="PF00717"/>
    </source>
</evidence>
<keyword evidence="2" id="KW-0378">Hydrolase</keyword>
<dbReference type="EMBL" id="CP016428">
    <property type="protein sequence ID" value="ANW00666.1"/>
    <property type="molecule type" value="Genomic_DNA"/>
</dbReference>
<accession>A0A1B1UDB7</accession>
<gene>
    <name evidence="4" type="ORF">LMTR13_11305</name>
</gene>
<dbReference type="Proteomes" id="UP000092839">
    <property type="component" value="Chromosome"/>
</dbReference>
<reference evidence="4 5" key="1">
    <citation type="submission" date="2016-07" db="EMBL/GenBank/DDBJ databases">
        <title>Complete genome sequence of Bradyrhizobium icense LMTR 13T, a potential inoculant strain isolated from lima bean (Phaseolus lunatus) in Peru.</title>
        <authorList>
            <person name="Ormeno-Orrillo E."/>
            <person name="Duran D."/>
            <person name="Rogel M.A."/>
            <person name="Rey L."/>
            <person name="Imperial J."/>
            <person name="Ruiz-Argueso T."/>
            <person name="Martinez-Romero E."/>
        </authorList>
    </citation>
    <scope>NUCLEOTIDE SEQUENCE [LARGE SCALE GENOMIC DNA]</scope>
    <source>
        <strain evidence="4 5">LMTR 13</strain>
    </source>
</reference>
<dbReference type="InterPro" id="IPR015927">
    <property type="entry name" value="Peptidase_S24_S26A/B/C"/>
</dbReference>
<evidence type="ECO:0000256" key="2">
    <source>
        <dbReference type="ARBA" id="ARBA00022801"/>
    </source>
</evidence>
<dbReference type="GO" id="GO:0006508">
    <property type="term" value="P:proteolysis"/>
    <property type="evidence" value="ECO:0007669"/>
    <property type="project" value="UniProtKB-KW"/>
</dbReference>
<keyword evidence="1" id="KW-0645">Protease</keyword>
<dbReference type="Pfam" id="PF00717">
    <property type="entry name" value="Peptidase_S24"/>
    <property type="match status" value="1"/>
</dbReference>
<dbReference type="KEGG" id="bic:LMTR13_11305"/>